<evidence type="ECO:0000313" key="10">
    <source>
        <dbReference type="Proteomes" id="UP001162164"/>
    </source>
</evidence>
<dbReference type="Proteomes" id="UP001162164">
    <property type="component" value="Unassembled WGS sequence"/>
</dbReference>
<feature type="non-terminal residue" evidence="9">
    <location>
        <position position="119"/>
    </location>
</feature>
<keyword evidence="5" id="KW-0496">Mitochondrion</keyword>
<accession>A0ABQ9IYK4</accession>
<organism evidence="9 10">
    <name type="scientific">Molorchus minor</name>
    <dbReference type="NCBI Taxonomy" id="1323400"/>
    <lineage>
        <taxon>Eukaryota</taxon>
        <taxon>Metazoa</taxon>
        <taxon>Ecdysozoa</taxon>
        <taxon>Arthropoda</taxon>
        <taxon>Hexapoda</taxon>
        <taxon>Insecta</taxon>
        <taxon>Pterygota</taxon>
        <taxon>Neoptera</taxon>
        <taxon>Endopterygota</taxon>
        <taxon>Coleoptera</taxon>
        <taxon>Polyphaga</taxon>
        <taxon>Cucujiformia</taxon>
        <taxon>Chrysomeloidea</taxon>
        <taxon>Cerambycidae</taxon>
        <taxon>Lamiinae</taxon>
        <taxon>Monochamini</taxon>
        <taxon>Molorchus</taxon>
    </lineage>
</organism>
<dbReference type="PANTHER" id="PTHR13359:SF2">
    <property type="entry name" value="LARGE RIBOSOMAL SUBUNIT PROTEIN ML40"/>
    <property type="match status" value="1"/>
</dbReference>
<dbReference type="PANTHER" id="PTHR13359">
    <property type="entry name" value="39S RIBOSOMAL PROTEIN L40, MITOCHONDRIAL"/>
    <property type="match status" value="1"/>
</dbReference>
<feature type="compositionally biased region" description="Basic residues" evidence="8">
    <location>
        <begin position="13"/>
        <end position="23"/>
    </location>
</feature>
<evidence type="ECO:0000256" key="6">
    <source>
        <dbReference type="ARBA" id="ARBA00023274"/>
    </source>
</evidence>
<evidence type="ECO:0000256" key="8">
    <source>
        <dbReference type="SAM" id="MobiDB-lite"/>
    </source>
</evidence>
<evidence type="ECO:0000256" key="1">
    <source>
        <dbReference type="ARBA" id="ARBA00004173"/>
    </source>
</evidence>
<evidence type="ECO:0000256" key="7">
    <source>
        <dbReference type="ARBA" id="ARBA00035192"/>
    </source>
</evidence>
<comment type="subcellular location">
    <subcellularLocation>
        <location evidence="1">Mitochondrion</location>
    </subcellularLocation>
</comment>
<dbReference type="EMBL" id="JAPWTJ010001868">
    <property type="protein sequence ID" value="KAJ8969100.1"/>
    <property type="molecule type" value="Genomic_DNA"/>
</dbReference>
<dbReference type="Pfam" id="PF09812">
    <property type="entry name" value="MRP-L28"/>
    <property type="match status" value="1"/>
</dbReference>
<dbReference type="InterPro" id="IPR019192">
    <property type="entry name" value="Ribosomal_mL40"/>
</dbReference>
<reference evidence="9" key="1">
    <citation type="journal article" date="2023" name="Insect Mol. Biol.">
        <title>Genome sequencing provides insights into the evolution of gene families encoding plant cell wall-degrading enzymes in longhorned beetles.</title>
        <authorList>
            <person name="Shin N.R."/>
            <person name="Okamura Y."/>
            <person name="Kirsch R."/>
            <person name="Pauchet Y."/>
        </authorList>
    </citation>
    <scope>NUCLEOTIDE SEQUENCE</scope>
    <source>
        <strain evidence="9">MMC_N1</strain>
    </source>
</reference>
<comment type="similarity">
    <text evidence="2">Belongs to the mitochondrion-specific ribosomal protein mL40 family.</text>
</comment>
<evidence type="ECO:0000256" key="3">
    <source>
        <dbReference type="ARBA" id="ARBA00022946"/>
    </source>
</evidence>
<keyword evidence="10" id="KW-1185">Reference proteome</keyword>
<evidence type="ECO:0000313" key="9">
    <source>
        <dbReference type="EMBL" id="KAJ8969100.1"/>
    </source>
</evidence>
<keyword evidence="6" id="KW-0687">Ribonucleoprotein</keyword>
<sequence>MVEEEKARSCHYSSKRRKKKKKNEKQIRRLEKNARQLKPIEECEVPLSLLDEKLKRERQLTPLSQDLLDKRALLEKKWCNFKREQHLADLQMLDRISYCQQKALDELQRNRRNYIMKQF</sequence>
<comment type="caution">
    <text evidence="9">The sequence shown here is derived from an EMBL/GenBank/DDBJ whole genome shotgun (WGS) entry which is preliminary data.</text>
</comment>
<proteinExistence type="inferred from homology"/>
<feature type="region of interest" description="Disordered" evidence="8">
    <location>
        <begin position="1"/>
        <end position="32"/>
    </location>
</feature>
<evidence type="ECO:0000256" key="5">
    <source>
        <dbReference type="ARBA" id="ARBA00023128"/>
    </source>
</evidence>
<dbReference type="Gene3D" id="6.10.250.3440">
    <property type="match status" value="1"/>
</dbReference>
<gene>
    <name evidence="9" type="ORF">NQ317_002522</name>
</gene>
<dbReference type="InterPro" id="IPR039145">
    <property type="entry name" value="Ribosomal_mL40_metazoa/plant"/>
</dbReference>
<name>A0ABQ9IYK4_9CUCU</name>
<keyword evidence="3" id="KW-0809">Transit peptide</keyword>
<evidence type="ECO:0000256" key="2">
    <source>
        <dbReference type="ARBA" id="ARBA00009360"/>
    </source>
</evidence>
<keyword evidence="4" id="KW-0689">Ribosomal protein</keyword>
<evidence type="ECO:0000256" key="4">
    <source>
        <dbReference type="ARBA" id="ARBA00022980"/>
    </source>
</evidence>
<protein>
    <recommendedName>
        <fullName evidence="7">Large ribosomal subunit protein mL40</fullName>
    </recommendedName>
</protein>